<reference evidence="4 5" key="1">
    <citation type="journal article" date="2018" name="Int. J. Syst. Evol. Microbiol.">
        <title>Epidermidibacterium keratini gen. nov., sp. nov., a member of the family Sporichthyaceae, isolated from keratin epidermis.</title>
        <authorList>
            <person name="Lee D.G."/>
            <person name="Trujillo M.E."/>
            <person name="Kang S."/>
            <person name="Nam J.J."/>
            <person name="Kim Y.J."/>
        </authorList>
    </citation>
    <scope>NUCLEOTIDE SEQUENCE [LARGE SCALE GENOMIC DNA]</scope>
    <source>
        <strain evidence="4 5">EPI-7</strain>
    </source>
</reference>
<evidence type="ECO:0000256" key="1">
    <source>
        <dbReference type="ARBA" id="ARBA00022679"/>
    </source>
</evidence>
<dbReference type="OrthoDB" id="3249147at2"/>
<gene>
    <name evidence="4" type="ORF">EK0264_10260</name>
</gene>
<evidence type="ECO:0000256" key="2">
    <source>
        <dbReference type="ARBA" id="ARBA00022695"/>
    </source>
</evidence>
<dbReference type="AlphaFoldDB" id="A0A7L4YTJ6"/>
<dbReference type="PANTHER" id="PTHR21342:SF0">
    <property type="entry name" value="BIFUNCTIONAL NMN ADENYLYLTRANSFERASE_NUDIX HYDROLASE"/>
    <property type="match status" value="1"/>
</dbReference>
<dbReference type="SUPFAM" id="SSF52374">
    <property type="entry name" value="Nucleotidylyl transferase"/>
    <property type="match status" value="1"/>
</dbReference>
<evidence type="ECO:0000259" key="3">
    <source>
        <dbReference type="Pfam" id="PF01467"/>
    </source>
</evidence>
<dbReference type="NCBIfam" id="TIGR00125">
    <property type="entry name" value="cyt_tran_rel"/>
    <property type="match status" value="1"/>
</dbReference>
<organism evidence="4 5">
    <name type="scientific">Epidermidibacterium keratini</name>
    <dbReference type="NCBI Taxonomy" id="1891644"/>
    <lineage>
        <taxon>Bacteria</taxon>
        <taxon>Bacillati</taxon>
        <taxon>Actinomycetota</taxon>
        <taxon>Actinomycetes</taxon>
        <taxon>Sporichthyales</taxon>
        <taxon>Sporichthyaceae</taxon>
        <taxon>Epidermidibacterium</taxon>
    </lineage>
</organism>
<keyword evidence="2 4" id="KW-0548">Nucleotidyltransferase</keyword>
<dbReference type="GO" id="GO:0016779">
    <property type="term" value="F:nucleotidyltransferase activity"/>
    <property type="evidence" value="ECO:0007669"/>
    <property type="project" value="UniProtKB-KW"/>
</dbReference>
<dbReference type="InterPro" id="IPR014729">
    <property type="entry name" value="Rossmann-like_a/b/a_fold"/>
</dbReference>
<feature type="domain" description="Cytidyltransferase-like" evidence="3">
    <location>
        <begin position="7"/>
        <end position="144"/>
    </location>
</feature>
<dbReference type="Proteomes" id="UP000463857">
    <property type="component" value="Chromosome"/>
</dbReference>
<accession>A0A7L4YTJ6</accession>
<proteinExistence type="predicted"/>
<dbReference type="InParanoid" id="A0A7L4YTJ6"/>
<dbReference type="InterPro" id="IPR004821">
    <property type="entry name" value="Cyt_trans-like"/>
</dbReference>
<dbReference type="EMBL" id="CP047156">
    <property type="protein sequence ID" value="QHC02382.1"/>
    <property type="molecule type" value="Genomic_DNA"/>
</dbReference>
<dbReference type="PANTHER" id="PTHR21342">
    <property type="entry name" value="PHOSPHOPANTETHEINE ADENYLYLTRANSFERASE"/>
    <property type="match status" value="1"/>
</dbReference>
<dbReference type="Pfam" id="PF01467">
    <property type="entry name" value="CTP_transf_like"/>
    <property type="match status" value="1"/>
</dbReference>
<evidence type="ECO:0000313" key="5">
    <source>
        <dbReference type="Proteomes" id="UP000463857"/>
    </source>
</evidence>
<keyword evidence="5" id="KW-1185">Reference proteome</keyword>
<protein>
    <submittedName>
        <fullName evidence="4">Adenylyltransferase/cytidyltransferase family protein</fullName>
    </submittedName>
</protein>
<dbReference type="Gene3D" id="3.40.50.620">
    <property type="entry name" value="HUPs"/>
    <property type="match status" value="1"/>
</dbReference>
<name>A0A7L4YTJ6_9ACTN</name>
<keyword evidence="1 4" id="KW-0808">Transferase</keyword>
<dbReference type="KEGG" id="eke:EK0264_10260"/>
<evidence type="ECO:0000313" key="4">
    <source>
        <dbReference type="EMBL" id="QHC02382.1"/>
    </source>
</evidence>
<sequence>MSLACVTGRFQPVHRQHVELFIRAAQEADHLIVAITNPDPGARHLAKQSAHRHLESANPFSYFERVQLLQAALIGVPVPSTIVPFDLSRPEHWHDYVPASAIQFVRAFSEWEREKANRLSDGGYRVTLIDGDPTSKISATDVRAAIAAGTSRADLLPPAVDDVLARLLQERAR</sequence>